<comment type="caution">
    <text evidence="4">The sequence shown here is derived from an EMBL/GenBank/DDBJ whole genome shotgun (WGS) entry which is preliminary data.</text>
</comment>
<gene>
    <name evidence="4" type="ORF">H0S73_18530</name>
</gene>
<dbReference type="AlphaFoldDB" id="A0A838BST7"/>
<dbReference type="SMART" id="SM00822">
    <property type="entry name" value="PKS_KR"/>
    <property type="match status" value="1"/>
</dbReference>
<evidence type="ECO:0000259" key="3">
    <source>
        <dbReference type="SMART" id="SM00822"/>
    </source>
</evidence>
<accession>A0A838BST7</accession>
<keyword evidence="5" id="KW-1185">Reference proteome</keyword>
<dbReference type="FunFam" id="3.40.50.720:FF:000084">
    <property type="entry name" value="Short-chain dehydrogenase reductase"/>
    <property type="match status" value="1"/>
</dbReference>
<name>A0A838BST7_9HYPH</name>
<dbReference type="Gene3D" id="3.40.50.720">
    <property type="entry name" value="NAD(P)-binding Rossmann-like Domain"/>
    <property type="match status" value="1"/>
</dbReference>
<evidence type="ECO:0000313" key="5">
    <source>
        <dbReference type="Proteomes" id="UP000572984"/>
    </source>
</evidence>
<dbReference type="Proteomes" id="UP000572984">
    <property type="component" value="Unassembled WGS sequence"/>
</dbReference>
<sequence>MAFDYTTVQYRSLKNRSVVITGGASGIGEEMVKAFVAQGARVSFIDIAQEPGRALASATGAAFHACDITDIPALRQVLARIESDQGGVDVLVNNAGKDDRHDMAEVEPDYWRRALALNLDHQFFATQAVAKGMATRGGGSIIMLGSISWIRGRPGMVGYTTAKAAINGMTRTLARELGVSDIRVNCIVPGAILTERQKQLWLTPELNQQFLDLQALKFRLDASHVARMALFLGSDESGGCTGANFIVDAGLTQN</sequence>
<keyword evidence="2" id="KW-0560">Oxidoreductase</keyword>
<dbReference type="CDD" id="cd05233">
    <property type="entry name" value="SDR_c"/>
    <property type="match status" value="1"/>
</dbReference>
<dbReference type="RefSeq" id="WP_181053533.1">
    <property type="nucleotide sequence ID" value="NZ_JACDXJ010000001.1"/>
</dbReference>
<evidence type="ECO:0000256" key="1">
    <source>
        <dbReference type="ARBA" id="ARBA00006484"/>
    </source>
</evidence>
<evidence type="ECO:0000256" key="2">
    <source>
        <dbReference type="ARBA" id="ARBA00023002"/>
    </source>
</evidence>
<evidence type="ECO:0000313" key="4">
    <source>
        <dbReference type="EMBL" id="MBA1158109.1"/>
    </source>
</evidence>
<dbReference type="PROSITE" id="PS00061">
    <property type="entry name" value="ADH_SHORT"/>
    <property type="match status" value="1"/>
</dbReference>
<proteinExistence type="inferred from homology"/>
<comment type="similarity">
    <text evidence="1">Belongs to the short-chain dehydrogenases/reductases (SDR) family.</text>
</comment>
<dbReference type="GO" id="GO:0016491">
    <property type="term" value="F:oxidoreductase activity"/>
    <property type="evidence" value="ECO:0007669"/>
    <property type="project" value="UniProtKB-KW"/>
</dbReference>
<feature type="domain" description="Ketoreductase" evidence="3">
    <location>
        <begin position="16"/>
        <end position="196"/>
    </location>
</feature>
<dbReference type="InterPro" id="IPR002347">
    <property type="entry name" value="SDR_fam"/>
</dbReference>
<dbReference type="PRINTS" id="PR00081">
    <property type="entry name" value="GDHRDH"/>
</dbReference>
<dbReference type="EMBL" id="JACDXJ010000001">
    <property type="protein sequence ID" value="MBA1158109.1"/>
    <property type="molecule type" value="Genomic_DNA"/>
</dbReference>
<dbReference type="PRINTS" id="PR00080">
    <property type="entry name" value="SDRFAMILY"/>
</dbReference>
<dbReference type="InterPro" id="IPR057326">
    <property type="entry name" value="KR_dom"/>
</dbReference>
<dbReference type="InterPro" id="IPR020904">
    <property type="entry name" value="Sc_DH/Rdtase_CS"/>
</dbReference>
<dbReference type="PANTHER" id="PTHR43639:SF1">
    <property type="entry name" value="SHORT-CHAIN DEHYDROGENASE_REDUCTASE FAMILY PROTEIN"/>
    <property type="match status" value="1"/>
</dbReference>
<dbReference type="PANTHER" id="PTHR43639">
    <property type="entry name" value="OXIDOREDUCTASE, SHORT-CHAIN DEHYDROGENASE/REDUCTASE FAMILY (AFU_ORTHOLOGUE AFUA_5G02870)"/>
    <property type="match status" value="1"/>
</dbReference>
<dbReference type="Pfam" id="PF13561">
    <property type="entry name" value="adh_short_C2"/>
    <property type="match status" value="1"/>
</dbReference>
<organism evidence="4 5">
    <name type="scientific">Microvirga mediterraneensis</name>
    <dbReference type="NCBI Taxonomy" id="2754695"/>
    <lineage>
        <taxon>Bacteria</taxon>
        <taxon>Pseudomonadati</taxon>
        <taxon>Pseudomonadota</taxon>
        <taxon>Alphaproteobacteria</taxon>
        <taxon>Hyphomicrobiales</taxon>
        <taxon>Methylobacteriaceae</taxon>
        <taxon>Microvirga</taxon>
    </lineage>
</organism>
<dbReference type="InterPro" id="IPR036291">
    <property type="entry name" value="NAD(P)-bd_dom_sf"/>
</dbReference>
<reference evidence="4 5" key="1">
    <citation type="submission" date="2020-07" db="EMBL/GenBank/DDBJ databases">
        <title>Draft genome and description of Microvirga mediterraneensis Marseille-Q2068 sp. nov.</title>
        <authorList>
            <person name="Boxberger M."/>
        </authorList>
    </citation>
    <scope>NUCLEOTIDE SEQUENCE [LARGE SCALE GENOMIC DNA]</scope>
    <source>
        <strain evidence="4 5">Marseille-Q2068</strain>
    </source>
</reference>
<protein>
    <submittedName>
        <fullName evidence="4">SDR family oxidoreductase</fullName>
    </submittedName>
</protein>
<dbReference type="SUPFAM" id="SSF51735">
    <property type="entry name" value="NAD(P)-binding Rossmann-fold domains"/>
    <property type="match status" value="1"/>
</dbReference>